<comment type="caution">
    <text evidence="8">The sequence shown here is derived from an EMBL/GenBank/DDBJ whole genome shotgun (WGS) entry which is preliminary data.</text>
</comment>
<feature type="chain" id="PRO_5004975629" evidence="6">
    <location>
        <begin position="17"/>
        <end position="220"/>
    </location>
</feature>
<keyword evidence="3" id="KW-0560">Oxidoreductase</keyword>
<keyword evidence="1" id="KW-0001">2Fe-2S</keyword>
<sequence>MVLSFLFGIVFCHTLCFEKKKTLSGNNDLLEKLHFELLCKFTNLIYYLMCPNESSKVSERIERLSIESSLTHPQEVYTDKSIYDKEIETILKCNWQYAATTQHLHNVGSYVADSFANEQYVIVNNSNPIATKVEKENTCTPKMSIGAYYNNTHGSLMQANGFNPSMQKSTCQIRCPYHDWCYNLKGELIRAEKIKGIENFNRKSYELLPIDYCLTLADQL</sequence>
<evidence type="ECO:0000256" key="1">
    <source>
        <dbReference type="ARBA" id="ARBA00022714"/>
    </source>
</evidence>
<keyword evidence="5" id="KW-0411">Iron-sulfur</keyword>
<dbReference type="Proteomes" id="UP000023152">
    <property type="component" value="Unassembled WGS sequence"/>
</dbReference>
<dbReference type="GO" id="GO:0016491">
    <property type="term" value="F:oxidoreductase activity"/>
    <property type="evidence" value="ECO:0007669"/>
    <property type="project" value="UniProtKB-KW"/>
</dbReference>
<feature type="non-terminal residue" evidence="8">
    <location>
        <position position="220"/>
    </location>
</feature>
<keyword evidence="6" id="KW-0732">Signal</keyword>
<dbReference type="GO" id="GO:0051537">
    <property type="term" value="F:2 iron, 2 sulfur cluster binding"/>
    <property type="evidence" value="ECO:0007669"/>
    <property type="project" value="UniProtKB-KW"/>
</dbReference>
<dbReference type="OrthoDB" id="426882at2759"/>
<dbReference type="SUPFAM" id="SSF50022">
    <property type="entry name" value="ISP domain"/>
    <property type="match status" value="1"/>
</dbReference>
<accession>X6MAC1</accession>
<organism evidence="8 9">
    <name type="scientific">Reticulomyxa filosa</name>
    <dbReference type="NCBI Taxonomy" id="46433"/>
    <lineage>
        <taxon>Eukaryota</taxon>
        <taxon>Sar</taxon>
        <taxon>Rhizaria</taxon>
        <taxon>Retaria</taxon>
        <taxon>Foraminifera</taxon>
        <taxon>Monothalamids</taxon>
        <taxon>Reticulomyxidae</taxon>
        <taxon>Reticulomyxa</taxon>
    </lineage>
</organism>
<dbReference type="InterPro" id="IPR017941">
    <property type="entry name" value="Rieske_2Fe-2S"/>
</dbReference>
<evidence type="ECO:0000256" key="6">
    <source>
        <dbReference type="SAM" id="SignalP"/>
    </source>
</evidence>
<evidence type="ECO:0000256" key="5">
    <source>
        <dbReference type="ARBA" id="ARBA00023014"/>
    </source>
</evidence>
<keyword evidence="9" id="KW-1185">Reference proteome</keyword>
<evidence type="ECO:0000313" key="8">
    <source>
        <dbReference type="EMBL" id="ETO10938.1"/>
    </source>
</evidence>
<dbReference type="GO" id="GO:0046872">
    <property type="term" value="F:metal ion binding"/>
    <property type="evidence" value="ECO:0007669"/>
    <property type="project" value="UniProtKB-KW"/>
</dbReference>
<protein>
    <submittedName>
        <fullName evidence="8">Rieske (2Fe-2S) domain protein</fullName>
    </submittedName>
</protein>
<feature type="signal peptide" evidence="6">
    <location>
        <begin position="1"/>
        <end position="16"/>
    </location>
</feature>
<dbReference type="AlphaFoldDB" id="X6MAC1"/>
<name>X6MAC1_RETFI</name>
<feature type="domain" description="Rieske" evidence="7">
    <location>
        <begin position="168"/>
        <end position="200"/>
    </location>
</feature>
<keyword evidence="2" id="KW-0479">Metal-binding</keyword>
<dbReference type="InterPro" id="IPR036922">
    <property type="entry name" value="Rieske_2Fe-2S_sf"/>
</dbReference>
<evidence type="ECO:0000259" key="7">
    <source>
        <dbReference type="Pfam" id="PF00355"/>
    </source>
</evidence>
<dbReference type="PANTHER" id="PTHR43756">
    <property type="entry name" value="CHOLINE MONOOXYGENASE, CHLOROPLASTIC"/>
    <property type="match status" value="1"/>
</dbReference>
<dbReference type="PANTHER" id="PTHR43756:SF5">
    <property type="entry name" value="CHOLINE MONOOXYGENASE, CHLOROPLASTIC"/>
    <property type="match status" value="1"/>
</dbReference>
<gene>
    <name evidence="8" type="ORF">RFI_26438</name>
</gene>
<dbReference type="Gene3D" id="2.102.10.10">
    <property type="entry name" value="Rieske [2Fe-2S] iron-sulphur domain"/>
    <property type="match status" value="2"/>
</dbReference>
<dbReference type="InterPro" id="IPR001663">
    <property type="entry name" value="Rng_hydr_dOase-A"/>
</dbReference>
<evidence type="ECO:0000256" key="2">
    <source>
        <dbReference type="ARBA" id="ARBA00022723"/>
    </source>
</evidence>
<dbReference type="Pfam" id="PF00355">
    <property type="entry name" value="Rieske"/>
    <property type="match status" value="1"/>
</dbReference>
<evidence type="ECO:0000313" key="9">
    <source>
        <dbReference type="Proteomes" id="UP000023152"/>
    </source>
</evidence>
<evidence type="ECO:0000256" key="4">
    <source>
        <dbReference type="ARBA" id="ARBA00023004"/>
    </source>
</evidence>
<reference evidence="8 9" key="1">
    <citation type="journal article" date="2013" name="Curr. Biol.">
        <title>The Genome of the Foraminiferan Reticulomyxa filosa.</title>
        <authorList>
            <person name="Glockner G."/>
            <person name="Hulsmann N."/>
            <person name="Schleicher M."/>
            <person name="Noegel A.A."/>
            <person name="Eichinger L."/>
            <person name="Gallinger C."/>
            <person name="Pawlowski J."/>
            <person name="Sierra R."/>
            <person name="Euteneuer U."/>
            <person name="Pillet L."/>
            <person name="Moustafa A."/>
            <person name="Platzer M."/>
            <person name="Groth M."/>
            <person name="Szafranski K."/>
            <person name="Schliwa M."/>
        </authorList>
    </citation>
    <scope>NUCLEOTIDE SEQUENCE [LARGE SCALE GENOMIC DNA]</scope>
</reference>
<dbReference type="EMBL" id="ASPP01022964">
    <property type="protein sequence ID" value="ETO10938.1"/>
    <property type="molecule type" value="Genomic_DNA"/>
</dbReference>
<dbReference type="Gene3D" id="3.90.380.10">
    <property type="entry name" value="Naphthalene 1,2-dioxygenase Alpha Subunit, Chain A, domain 1"/>
    <property type="match status" value="1"/>
</dbReference>
<evidence type="ECO:0000256" key="3">
    <source>
        <dbReference type="ARBA" id="ARBA00023002"/>
    </source>
</evidence>
<proteinExistence type="predicted"/>
<keyword evidence="4" id="KW-0408">Iron</keyword>